<dbReference type="SUPFAM" id="SSF48403">
    <property type="entry name" value="Ankyrin repeat"/>
    <property type="match status" value="1"/>
</dbReference>
<dbReference type="AlphaFoldDB" id="A0A7T0BU76"/>
<dbReference type="InterPro" id="IPR002110">
    <property type="entry name" value="Ankyrin_rpt"/>
</dbReference>
<feature type="repeat" description="ANK" evidence="3">
    <location>
        <begin position="303"/>
        <end position="343"/>
    </location>
</feature>
<name>A0A7T0BU76_9BACT</name>
<proteinExistence type="predicted"/>
<feature type="repeat" description="ANK" evidence="3">
    <location>
        <begin position="165"/>
        <end position="197"/>
    </location>
</feature>
<dbReference type="PANTHER" id="PTHR24173:SF83">
    <property type="entry name" value="SOCS BOX DOMAIN-CONTAINING PROTEIN"/>
    <property type="match status" value="1"/>
</dbReference>
<feature type="repeat" description="ANK" evidence="3">
    <location>
        <begin position="198"/>
        <end position="230"/>
    </location>
</feature>
<organism evidence="4 5">
    <name type="scientific">Candidatus Nitronauta litoralis</name>
    <dbReference type="NCBI Taxonomy" id="2705533"/>
    <lineage>
        <taxon>Bacteria</taxon>
        <taxon>Pseudomonadati</taxon>
        <taxon>Nitrospinota/Tectimicrobiota group</taxon>
        <taxon>Nitrospinota</taxon>
        <taxon>Nitrospinia</taxon>
        <taxon>Nitrospinales</taxon>
        <taxon>Nitrospinaceae</taxon>
        <taxon>Candidatus Nitronauta</taxon>
    </lineage>
</organism>
<dbReference type="Gene3D" id="1.25.40.20">
    <property type="entry name" value="Ankyrin repeat-containing domain"/>
    <property type="match status" value="2"/>
</dbReference>
<dbReference type="PROSITE" id="PS50297">
    <property type="entry name" value="ANK_REP_REGION"/>
    <property type="match status" value="4"/>
</dbReference>
<dbReference type="EMBL" id="CP048685">
    <property type="protein sequence ID" value="QPJ61097.1"/>
    <property type="molecule type" value="Genomic_DNA"/>
</dbReference>
<evidence type="ECO:0000256" key="3">
    <source>
        <dbReference type="PROSITE-ProRule" id="PRU00023"/>
    </source>
</evidence>
<sequence>MNKSKKVILIILIVSIYFLFPNSGFGQVEQTFAKEQVFHGFGFKINIDAGTKVRRNRGPDFDTYLFYFDDKPILQIYSGNHPNILNQNHTLIEYLSNGLQFKCFDSKGRKNREFKECLIDLNNYFPNYLHLSYNKNEINLAEKLIYSIQKSDKPHTIEIKIDRGDPETPLHLSASTGDLDEAKMLISNGADINAIALHMYSPLHYAVMEGNFEMLKYLISKGALVNTRKHKTKTPITPLHMLCGKFKSENIRIAEYLIKSGAEINAKNPEGSTPLLTAIYSCQLEVLQVLMNHGANHNAKENDGDTALHLAVRRWVYRDDQKDGLTIVKFFIDAGLDVDAKNEDGKSIWDIVENVKEKQLREIVNARQN</sequence>
<evidence type="ECO:0000313" key="5">
    <source>
        <dbReference type="Proteomes" id="UP000594688"/>
    </source>
</evidence>
<evidence type="ECO:0000256" key="1">
    <source>
        <dbReference type="ARBA" id="ARBA00022737"/>
    </source>
</evidence>
<feature type="repeat" description="ANK" evidence="3">
    <location>
        <begin position="234"/>
        <end position="269"/>
    </location>
</feature>
<dbReference type="InterPro" id="IPR036770">
    <property type="entry name" value="Ankyrin_rpt-contain_sf"/>
</dbReference>
<evidence type="ECO:0000313" key="4">
    <source>
        <dbReference type="EMBL" id="QPJ61097.1"/>
    </source>
</evidence>
<keyword evidence="1" id="KW-0677">Repeat</keyword>
<dbReference type="Pfam" id="PF12796">
    <property type="entry name" value="Ank_2"/>
    <property type="match status" value="2"/>
</dbReference>
<evidence type="ECO:0000256" key="2">
    <source>
        <dbReference type="ARBA" id="ARBA00023043"/>
    </source>
</evidence>
<protein>
    <recommendedName>
        <fullName evidence="6">Ankyrin repeat domain-containing protein</fullName>
    </recommendedName>
</protein>
<dbReference type="PRINTS" id="PR01415">
    <property type="entry name" value="ANKYRIN"/>
</dbReference>
<gene>
    <name evidence="4" type="ORF">G3M70_04015</name>
</gene>
<dbReference type="PANTHER" id="PTHR24173">
    <property type="entry name" value="ANKYRIN REPEAT CONTAINING"/>
    <property type="match status" value="1"/>
</dbReference>
<feature type="repeat" description="ANK" evidence="3">
    <location>
        <begin position="270"/>
        <end position="302"/>
    </location>
</feature>
<dbReference type="PROSITE" id="PS50088">
    <property type="entry name" value="ANK_REPEAT"/>
    <property type="match status" value="5"/>
</dbReference>
<reference evidence="4 5" key="1">
    <citation type="submission" date="2020-02" db="EMBL/GenBank/DDBJ databases">
        <title>Genomic and physiological characterization of two novel Nitrospinaceae genera.</title>
        <authorList>
            <person name="Mueller A.J."/>
            <person name="Jung M.-Y."/>
            <person name="Strachan C.R."/>
            <person name="Herbold C.W."/>
            <person name="Kirkegaard R.H."/>
            <person name="Daims H."/>
        </authorList>
    </citation>
    <scope>NUCLEOTIDE SEQUENCE [LARGE SCALE GENOMIC DNA]</scope>
    <source>
        <strain evidence="4">EB</strain>
    </source>
</reference>
<evidence type="ECO:0008006" key="6">
    <source>
        <dbReference type="Google" id="ProtNLM"/>
    </source>
</evidence>
<dbReference type="SMART" id="SM00248">
    <property type="entry name" value="ANK"/>
    <property type="match status" value="5"/>
</dbReference>
<dbReference type="Proteomes" id="UP000594688">
    <property type="component" value="Chromosome"/>
</dbReference>
<dbReference type="KEGG" id="nli:G3M70_04015"/>
<accession>A0A7T0BU76</accession>
<keyword evidence="2 3" id="KW-0040">ANK repeat</keyword>